<keyword evidence="11" id="KW-0325">Glycoprotein</keyword>
<keyword evidence="6 12" id="KW-0812">Transmembrane</keyword>
<organism evidence="15 16">
    <name type="scientific">Daphnia pulex</name>
    <name type="common">Water flea</name>
    <dbReference type="NCBI Taxonomy" id="6669"/>
    <lineage>
        <taxon>Eukaryota</taxon>
        <taxon>Metazoa</taxon>
        <taxon>Ecdysozoa</taxon>
        <taxon>Arthropoda</taxon>
        <taxon>Crustacea</taxon>
        <taxon>Branchiopoda</taxon>
        <taxon>Diplostraca</taxon>
        <taxon>Cladocera</taxon>
        <taxon>Anomopoda</taxon>
        <taxon>Daphniidae</taxon>
        <taxon>Daphnia</taxon>
    </lineage>
</organism>
<reference evidence="15 16" key="1">
    <citation type="journal article" date="2011" name="Science">
        <title>The ecoresponsive genome of Daphnia pulex.</title>
        <authorList>
            <person name="Colbourne J.K."/>
            <person name="Pfrender M.E."/>
            <person name="Gilbert D."/>
            <person name="Thomas W.K."/>
            <person name="Tucker A."/>
            <person name="Oakley T.H."/>
            <person name="Tokishita S."/>
            <person name="Aerts A."/>
            <person name="Arnold G.J."/>
            <person name="Basu M.K."/>
            <person name="Bauer D.J."/>
            <person name="Caceres C.E."/>
            <person name="Carmel L."/>
            <person name="Casola C."/>
            <person name="Choi J.H."/>
            <person name="Detter J.C."/>
            <person name="Dong Q."/>
            <person name="Dusheyko S."/>
            <person name="Eads B.D."/>
            <person name="Frohlich T."/>
            <person name="Geiler-Samerotte K.A."/>
            <person name="Gerlach D."/>
            <person name="Hatcher P."/>
            <person name="Jogdeo S."/>
            <person name="Krijgsveld J."/>
            <person name="Kriventseva E.V."/>
            <person name="Kultz D."/>
            <person name="Laforsch C."/>
            <person name="Lindquist E."/>
            <person name="Lopez J."/>
            <person name="Manak J.R."/>
            <person name="Muller J."/>
            <person name="Pangilinan J."/>
            <person name="Patwardhan R.P."/>
            <person name="Pitluck S."/>
            <person name="Pritham E.J."/>
            <person name="Rechtsteiner A."/>
            <person name="Rho M."/>
            <person name="Rogozin I.B."/>
            <person name="Sakarya O."/>
            <person name="Salamov A."/>
            <person name="Schaack S."/>
            <person name="Shapiro H."/>
            <person name="Shiga Y."/>
            <person name="Skalitzky C."/>
            <person name="Smith Z."/>
            <person name="Souvorov A."/>
            <person name="Sung W."/>
            <person name="Tang Z."/>
            <person name="Tsuchiya D."/>
            <person name="Tu H."/>
            <person name="Vos H."/>
            <person name="Wang M."/>
            <person name="Wolf Y.I."/>
            <person name="Yamagata H."/>
            <person name="Yamada T."/>
            <person name="Ye Y."/>
            <person name="Shaw J.R."/>
            <person name="Andrews J."/>
            <person name="Crease T.J."/>
            <person name="Tang H."/>
            <person name="Lucas S.M."/>
            <person name="Robertson H.M."/>
            <person name="Bork P."/>
            <person name="Koonin E.V."/>
            <person name="Zdobnov E.M."/>
            <person name="Grigoriev I.V."/>
            <person name="Lynch M."/>
            <person name="Boore J.L."/>
        </authorList>
    </citation>
    <scope>NUCLEOTIDE SEQUENCE [LARGE SCALE GENOMIC DNA]</scope>
</reference>
<dbReference type="Proteomes" id="UP000000305">
    <property type="component" value="Unassembled WGS sequence"/>
</dbReference>
<dbReference type="SUPFAM" id="SSF53756">
    <property type="entry name" value="UDP-Glycosyltransferase/glycogen phosphorylase"/>
    <property type="match status" value="1"/>
</dbReference>
<dbReference type="Pfam" id="PF00852">
    <property type="entry name" value="Glyco_transf_10"/>
    <property type="match status" value="1"/>
</dbReference>
<comment type="similarity">
    <text evidence="3 12">Belongs to the glycosyltransferase 10 family.</text>
</comment>
<evidence type="ECO:0000256" key="2">
    <source>
        <dbReference type="ARBA" id="ARBA00004922"/>
    </source>
</evidence>
<evidence type="ECO:0000313" key="16">
    <source>
        <dbReference type="Proteomes" id="UP000000305"/>
    </source>
</evidence>
<dbReference type="HOGENOM" id="CLU_032075_3_2_1"/>
<gene>
    <name evidence="15" type="ORF">DAPPUDRAFT_315506</name>
</gene>
<dbReference type="GO" id="GO:0032580">
    <property type="term" value="C:Golgi cisterna membrane"/>
    <property type="evidence" value="ECO:0007669"/>
    <property type="project" value="UniProtKB-SubCell"/>
</dbReference>
<dbReference type="InterPro" id="IPR031481">
    <property type="entry name" value="Glyco_tran_10_N"/>
</dbReference>
<keyword evidence="10 12" id="KW-0472">Membrane</keyword>
<dbReference type="AlphaFoldDB" id="E9G9Y2"/>
<dbReference type="Pfam" id="PF17039">
    <property type="entry name" value="Glyco_tran_10_N"/>
    <property type="match status" value="1"/>
</dbReference>
<dbReference type="InterPro" id="IPR001503">
    <property type="entry name" value="Glyco_trans_10"/>
</dbReference>
<feature type="domain" description="Fucosyltransferase C-terminal" evidence="13">
    <location>
        <begin position="224"/>
        <end position="393"/>
    </location>
</feature>
<dbReference type="InterPro" id="IPR055270">
    <property type="entry name" value="Glyco_tran_10_C"/>
</dbReference>
<dbReference type="InParanoid" id="E9G9Y2"/>
<protein>
    <recommendedName>
        <fullName evidence="12">Fucosyltransferase</fullName>
        <ecNumber evidence="12">2.4.1.-</ecNumber>
    </recommendedName>
</protein>
<proteinExistence type="inferred from homology"/>
<keyword evidence="7" id="KW-0735">Signal-anchor</keyword>
<accession>E9G9Y2</accession>
<evidence type="ECO:0000259" key="14">
    <source>
        <dbReference type="Pfam" id="PF17039"/>
    </source>
</evidence>
<keyword evidence="16" id="KW-1185">Reference proteome</keyword>
<dbReference type="InterPro" id="IPR038577">
    <property type="entry name" value="GT10-like_C_sf"/>
</dbReference>
<evidence type="ECO:0000256" key="7">
    <source>
        <dbReference type="ARBA" id="ARBA00022968"/>
    </source>
</evidence>
<name>E9G9Y2_DAPPU</name>
<evidence type="ECO:0000256" key="4">
    <source>
        <dbReference type="ARBA" id="ARBA00022676"/>
    </source>
</evidence>
<dbReference type="EC" id="2.4.1.-" evidence="12"/>
<dbReference type="PANTHER" id="PTHR48438">
    <property type="entry name" value="ALPHA-(1,3)-FUCOSYLTRANSFERASE C-RELATED"/>
    <property type="match status" value="1"/>
</dbReference>
<evidence type="ECO:0000256" key="10">
    <source>
        <dbReference type="ARBA" id="ARBA00023136"/>
    </source>
</evidence>
<comment type="subcellular location">
    <subcellularLocation>
        <location evidence="1 12">Golgi apparatus</location>
        <location evidence="1 12">Golgi stack membrane</location>
        <topology evidence="1 12">Single-pass type II membrane protein</topology>
    </subcellularLocation>
</comment>
<evidence type="ECO:0000256" key="3">
    <source>
        <dbReference type="ARBA" id="ARBA00008919"/>
    </source>
</evidence>
<dbReference type="EMBL" id="GL732536">
    <property type="protein sequence ID" value="EFX83802.1"/>
    <property type="molecule type" value="Genomic_DNA"/>
</dbReference>
<dbReference type="PANTHER" id="PTHR48438:SF1">
    <property type="entry name" value="ALPHA-(1,3)-FUCOSYLTRANSFERASE C-RELATED"/>
    <property type="match status" value="1"/>
</dbReference>
<sequence>MRKRVSAASYYLMLTSFIFVVCFLAFINYQHLGVTHSSILPKFSISRASQQQVSHANDAENTNNNTFKNLNKKTNQIDLSNQSSSDALKIILLWSTWSSTMADEPLVKARCPVTSCIFTADMSLIHQSDVVVLYVDTLTDFPLNRRPHQRFVFAQLESPDNTKMATINDPRLRYDYFNWTMTYRRDSDIFLRDYYGSVIKTNHYSKLNTAKISNISQEMTALIRGKSKLVAWFVAHCSTPIRREEYVRQLSDFVTVDIYGRCGKDCPSNCDDLLRTDYKFYLAFENSWCPDYITEKFIRPLVYDSVPIVLGGANYSHFAPPHSYINARDFDSPKELADYLILLDKSDDLYARYFDWKRDHDITLLDLSGWCDLCEMAHDDTLPAKTYRDIKQWWMLDDGECETDSNKYF</sequence>
<dbReference type="KEGG" id="dpx:DAPPUDRAFT_315506"/>
<feature type="transmembrane region" description="Helical" evidence="12">
    <location>
        <begin position="7"/>
        <end position="29"/>
    </location>
</feature>
<dbReference type="Gene3D" id="3.40.50.11660">
    <property type="entry name" value="Glycosyl transferase family 10, C-terminal domain"/>
    <property type="match status" value="1"/>
</dbReference>
<dbReference type="OrthoDB" id="6338769at2759"/>
<evidence type="ECO:0000256" key="5">
    <source>
        <dbReference type="ARBA" id="ARBA00022679"/>
    </source>
</evidence>
<evidence type="ECO:0000256" key="12">
    <source>
        <dbReference type="RuleBase" id="RU003832"/>
    </source>
</evidence>
<keyword evidence="8 12" id="KW-1133">Transmembrane helix</keyword>
<evidence type="ECO:0000256" key="8">
    <source>
        <dbReference type="ARBA" id="ARBA00022989"/>
    </source>
</evidence>
<evidence type="ECO:0000256" key="11">
    <source>
        <dbReference type="ARBA" id="ARBA00023180"/>
    </source>
</evidence>
<evidence type="ECO:0000313" key="15">
    <source>
        <dbReference type="EMBL" id="EFX83802.1"/>
    </source>
</evidence>
<keyword evidence="9 12" id="KW-0333">Golgi apparatus</keyword>
<dbReference type="eggNOG" id="KOG2619">
    <property type="taxonomic scope" value="Eukaryota"/>
</dbReference>
<evidence type="ECO:0000259" key="13">
    <source>
        <dbReference type="Pfam" id="PF00852"/>
    </source>
</evidence>
<keyword evidence="5 12" id="KW-0808">Transferase</keyword>
<dbReference type="GO" id="GO:0046920">
    <property type="term" value="F:alpha-(1-&gt;3)-fucosyltransferase activity"/>
    <property type="evidence" value="ECO:0000318"/>
    <property type="project" value="GO_Central"/>
</dbReference>
<keyword evidence="4 12" id="KW-0328">Glycosyltransferase</keyword>
<dbReference type="PhylomeDB" id="E9G9Y2"/>
<dbReference type="FunFam" id="3.40.50.11660:FF:000004">
    <property type="entry name" value="Glycoprotein 3-alpha-L-fucosyltransferase A"/>
    <property type="match status" value="1"/>
</dbReference>
<evidence type="ECO:0000256" key="9">
    <source>
        <dbReference type="ARBA" id="ARBA00023034"/>
    </source>
</evidence>
<evidence type="ECO:0000256" key="1">
    <source>
        <dbReference type="ARBA" id="ARBA00004447"/>
    </source>
</evidence>
<dbReference type="OMA" id="WIWYAKE"/>
<evidence type="ECO:0000256" key="6">
    <source>
        <dbReference type="ARBA" id="ARBA00022692"/>
    </source>
</evidence>
<feature type="domain" description="Fucosyltransferase N-terminal" evidence="14">
    <location>
        <begin position="88"/>
        <end position="191"/>
    </location>
</feature>
<dbReference type="STRING" id="6669.E9G9Y2"/>
<dbReference type="UniPathway" id="UPA00378"/>
<comment type="pathway">
    <text evidence="2">Protein modification; protein glycosylation.</text>
</comment>